<accession>A0A451FMH4</accession>
<dbReference type="Gene3D" id="6.10.160.10">
    <property type="match status" value="1"/>
</dbReference>
<geneLocation type="plastid" evidence="6"/>
<evidence type="ECO:0000256" key="4">
    <source>
        <dbReference type="RuleBase" id="RU000561"/>
    </source>
</evidence>
<evidence type="ECO:0000256" key="3">
    <source>
        <dbReference type="ARBA" id="ARBA00023274"/>
    </source>
</evidence>
<dbReference type="GO" id="GO:0003735">
    <property type="term" value="F:structural constituent of ribosome"/>
    <property type="evidence" value="ECO:0007669"/>
    <property type="project" value="InterPro"/>
</dbReference>
<dbReference type="GeneID" id="38947713"/>
<name>A0A451FMH4_9STRA</name>
<comment type="function">
    <text evidence="5">Binds directly to 23S ribosomal RNA and is necessary for the in vitro assembly process of the 50S ribosomal subunit. It is not involved in the protein synthesizing functions of that subunit.</text>
</comment>
<dbReference type="GO" id="GO:0006412">
    <property type="term" value="P:translation"/>
    <property type="evidence" value="ECO:0007669"/>
    <property type="project" value="InterPro"/>
</dbReference>
<dbReference type="Pfam" id="PF00453">
    <property type="entry name" value="Ribosomal_L20"/>
    <property type="match status" value="1"/>
</dbReference>
<dbReference type="NCBIfam" id="TIGR01032">
    <property type="entry name" value="rplT_bact"/>
    <property type="match status" value="1"/>
</dbReference>
<keyword evidence="5" id="KW-0699">rRNA-binding</keyword>
<dbReference type="GO" id="GO:0019843">
    <property type="term" value="F:rRNA binding"/>
    <property type="evidence" value="ECO:0007669"/>
    <property type="project" value="UniProtKB-KW"/>
</dbReference>
<evidence type="ECO:0000256" key="2">
    <source>
        <dbReference type="ARBA" id="ARBA00022980"/>
    </source>
</evidence>
<proteinExistence type="inferred from homology"/>
<keyword evidence="3 4" id="KW-0687">Ribonucleoprotein</keyword>
<dbReference type="EMBL" id="MK281454">
    <property type="protein sequence ID" value="QAA11605.1"/>
    <property type="molecule type" value="Genomic_DNA"/>
</dbReference>
<keyword evidence="5" id="KW-0694">RNA-binding</keyword>
<dbReference type="RefSeq" id="YP_009550675.1">
    <property type="nucleotide sequence ID" value="NC_040296.1"/>
</dbReference>
<dbReference type="SUPFAM" id="SSF74731">
    <property type="entry name" value="Ribosomal protein L20"/>
    <property type="match status" value="1"/>
</dbReference>
<dbReference type="CDD" id="cd07026">
    <property type="entry name" value="Ribosomal_L20"/>
    <property type="match status" value="1"/>
</dbReference>
<keyword evidence="6" id="KW-0934">Plastid</keyword>
<dbReference type="InterPro" id="IPR035566">
    <property type="entry name" value="Ribosomal_protein_bL20_C"/>
</dbReference>
<protein>
    <recommendedName>
        <fullName evidence="5">50S ribosomal protein L20</fullName>
    </recommendedName>
</protein>
<dbReference type="PANTHER" id="PTHR10986">
    <property type="entry name" value="39S RIBOSOMAL PROTEIN L20"/>
    <property type="match status" value="1"/>
</dbReference>
<organism evidence="6">
    <name type="scientific">Eustigmatophyceae sp. Chic 10/23 P-6w</name>
    <dbReference type="NCBI Taxonomy" id="1446905"/>
    <lineage>
        <taxon>Eukaryota</taxon>
        <taxon>Sar</taxon>
        <taxon>Stramenopiles</taxon>
        <taxon>Ochrophyta</taxon>
        <taxon>Eustigmatophyceae</taxon>
    </lineage>
</organism>
<gene>
    <name evidence="6" type="primary">rpl20</name>
</gene>
<dbReference type="InterPro" id="IPR005813">
    <property type="entry name" value="Ribosomal_bL20"/>
</dbReference>
<reference evidence="6" key="1">
    <citation type="journal article" date="2019" name="Genome Biol. Evol.">
        <title>Plastid Genomes and Proteins Illuminate the Evolution of Eustigmatophyte Algae and Their Bacterial Endosymbionts.</title>
        <authorList>
            <person name="Sevcikova T."/>
            <person name="Yurchenko T."/>
            <person name="Fawley K.P."/>
            <person name="Amaral R."/>
            <person name="Strnad H."/>
            <person name="Santos L.M."/>
            <person name="Fawley M.W."/>
            <person name="Elias M."/>
        </authorList>
    </citation>
    <scope>NUCLEOTIDE SEQUENCE</scope>
</reference>
<dbReference type="GO" id="GO:0005840">
    <property type="term" value="C:ribosome"/>
    <property type="evidence" value="ECO:0007669"/>
    <property type="project" value="UniProtKB-KW"/>
</dbReference>
<dbReference type="GO" id="GO:1990904">
    <property type="term" value="C:ribonucleoprotein complex"/>
    <property type="evidence" value="ECO:0007669"/>
    <property type="project" value="UniProtKB-KW"/>
</dbReference>
<evidence type="ECO:0000256" key="5">
    <source>
        <dbReference type="RuleBase" id="RU004311"/>
    </source>
</evidence>
<evidence type="ECO:0000256" key="1">
    <source>
        <dbReference type="ARBA" id="ARBA00007698"/>
    </source>
</evidence>
<comment type="similarity">
    <text evidence="1 4">Belongs to the bacterial ribosomal protein bL20 family.</text>
</comment>
<dbReference type="PRINTS" id="PR00062">
    <property type="entry name" value="RIBOSOMALL20"/>
</dbReference>
<dbReference type="AlphaFoldDB" id="A0A451FMH4"/>
<evidence type="ECO:0000313" key="6">
    <source>
        <dbReference type="EMBL" id="QAA11605.1"/>
    </source>
</evidence>
<dbReference type="FunFam" id="1.10.1900.20:FF:000001">
    <property type="entry name" value="50S ribosomal protein L20"/>
    <property type="match status" value="1"/>
</dbReference>
<dbReference type="HAMAP" id="MF_00382">
    <property type="entry name" value="Ribosomal_bL20"/>
    <property type="match status" value="1"/>
</dbReference>
<dbReference type="Gene3D" id="1.10.1900.20">
    <property type="entry name" value="Ribosomal protein L20"/>
    <property type="match status" value="1"/>
</dbReference>
<keyword evidence="2 4" id="KW-0689">Ribosomal protein</keyword>
<sequence length="119" mass="14075">MVRIKRGNVARKFRKKILNFAKGFSGKHSRLFRVANQKVFHALLYSYRGRKERKRFFRRLWITRIGISTKLYGISYSKFIHSLKKDNILLNRKMLSHLAIFDPFSWESLVGSVSSKAHS</sequence>